<dbReference type="PROSITE" id="PS00086">
    <property type="entry name" value="CYTOCHROME_P450"/>
    <property type="match status" value="1"/>
</dbReference>
<sequence length="275" mass="31910">MNIVLRTFVGQRYNWNDKKGIHFSKLTRFFSEQVGSFVLRDYVTLLRWLDWGGYEKAMRKAAEETDYILSGWLRDHKQRRKLKDEQHDIMDMILSRIDGATSQDFEGFDPDTVVKSTSLAFISGAADSTRVTLTWALSLLISNPHVLKKARDELNNHVGRNRQVEESDIKNLVYLQAIFKESMRLYPASLLLPPRESIEDCVISGYNVPKDTRLIVNLSKIHRDPQVWPNPDEFRPERFLTSHQNVDVEGNHYELLPFGSGRRRCPGMFLGLRLV</sequence>
<dbReference type="PRINTS" id="PR00385">
    <property type="entry name" value="P450"/>
</dbReference>
<dbReference type="InterPro" id="IPR002401">
    <property type="entry name" value="Cyt_P450_E_grp-I"/>
</dbReference>
<keyword evidence="5 11" id="KW-0479">Metal-binding</keyword>
<dbReference type="GO" id="GO:0016020">
    <property type="term" value="C:membrane"/>
    <property type="evidence" value="ECO:0007669"/>
    <property type="project" value="UniProtKB-SubCell"/>
</dbReference>
<dbReference type="EMBL" id="JAUIZM010000008">
    <property type="protein sequence ID" value="KAK1370578.1"/>
    <property type="molecule type" value="Genomic_DNA"/>
</dbReference>
<evidence type="ECO:0000256" key="10">
    <source>
        <dbReference type="ARBA" id="ARBA00023136"/>
    </source>
</evidence>
<organism evidence="13 14">
    <name type="scientific">Heracleum sosnowskyi</name>
    <dbReference type="NCBI Taxonomy" id="360622"/>
    <lineage>
        <taxon>Eukaryota</taxon>
        <taxon>Viridiplantae</taxon>
        <taxon>Streptophyta</taxon>
        <taxon>Embryophyta</taxon>
        <taxon>Tracheophyta</taxon>
        <taxon>Spermatophyta</taxon>
        <taxon>Magnoliopsida</taxon>
        <taxon>eudicotyledons</taxon>
        <taxon>Gunneridae</taxon>
        <taxon>Pentapetalae</taxon>
        <taxon>asterids</taxon>
        <taxon>campanulids</taxon>
        <taxon>Apiales</taxon>
        <taxon>Apiaceae</taxon>
        <taxon>Apioideae</taxon>
        <taxon>apioid superclade</taxon>
        <taxon>Tordylieae</taxon>
        <taxon>Tordyliinae</taxon>
        <taxon>Heracleum</taxon>
    </lineage>
</organism>
<accession>A0AAD8MFX1</accession>
<keyword evidence="7 12" id="KW-0560">Oxidoreductase</keyword>
<keyword evidence="6" id="KW-1133">Transmembrane helix</keyword>
<dbReference type="InterPro" id="IPR001128">
    <property type="entry name" value="Cyt_P450"/>
</dbReference>
<evidence type="ECO:0000256" key="3">
    <source>
        <dbReference type="ARBA" id="ARBA00022617"/>
    </source>
</evidence>
<dbReference type="AlphaFoldDB" id="A0AAD8MFX1"/>
<comment type="cofactor">
    <cofactor evidence="1 11">
        <name>heme</name>
        <dbReference type="ChEBI" id="CHEBI:30413"/>
    </cofactor>
</comment>
<evidence type="ECO:0000256" key="6">
    <source>
        <dbReference type="ARBA" id="ARBA00022989"/>
    </source>
</evidence>
<comment type="subcellular location">
    <subcellularLocation>
        <location evidence="2">Membrane</location>
    </subcellularLocation>
</comment>
<dbReference type="GO" id="GO:0020037">
    <property type="term" value="F:heme binding"/>
    <property type="evidence" value="ECO:0007669"/>
    <property type="project" value="InterPro"/>
</dbReference>
<evidence type="ECO:0000256" key="7">
    <source>
        <dbReference type="ARBA" id="ARBA00023002"/>
    </source>
</evidence>
<protein>
    <recommendedName>
        <fullName evidence="15">Cytochrome P450</fullName>
    </recommendedName>
</protein>
<proteinExistence type="inferred from homology"/>
<keyword evidence="9 12" id="KW-0503">Monooxygenase</keyword>
<evidence type="ECO:0000256" key="8">
    <source>
        <dbReference type="ARBA" id="ARBA00023004"/>
    </source>
</evidence>
<feature type="binding site" description="axial binding residue" evidence="11">
    <location>
        <position position="265"/>
    </location>
    <ligand>
        <name>heme</name>
        <dbReference type="ChEBI" id="CHEBI:30413"/>
    </ligand>
    <ligandPart>
        <name>Fe</name>
        <dbReference type="ChEBI" id="CHEBI:18248"/>
    </ligandPart>
</feature>
<evidence type="ECO:0000256" key="1">
    <source>
        <dbReference type="ARBA" id="ARBA00001971"/>
    </source>
</evidence>
<dbReference type="Proteomes" id="UP001237642">
    <property type="component" value="Unassembled WGS sequence"/>
</dbReference>
<evidence type="ECO:0000313" key="14">
    <source>
        <dbReference type="Proteomes" id="UP001237642"/>
    </source>
</evidence>
<evidence type="ECO:0008006" key="15">
    <source>
        <dbReference type="Google" id="ProtNLM"/>
    </source>
</evidence>
<dbReference type="GO" id="GO:0016705">
    <property type="term" value="F:oxidoreductase activity, acting on paired donors, with incorporation or reduction of molecular oxygen"/>
    <property type="evidence" value="ECO:0007669"/>
    <property type="project" value="InterPro"/>
</dbReference>
<evidence type="ECO:0000256" key="11">
    <source>
        <dbReference type="PIRSR" id="PIRSR602401-1"/>
    </source>
</evidence>
<evidence type="ECO:0000256" key="12">
    <source>
        <dbReference type="RuleBase" id="RU000461"/>
    </source>
</evidence>
<dbReference type="PANTHER" id="PTHR47947">
    <property type="entry name" value="CYTOCHROME P450 82C3-RELATED"/>
    <property type="match status" value="1"/>
</dbReference>
<keyword evidence="14" id="KW-1185">Reference proteome</keyword>
<dbReference type="GO" id="GO:0005506">
    <property type="term" value="F:iron ion binding"/>
    <property type="evidence" value="ECO:0007669"/>
    <property type="project" value="InterPro"/>
</dbReference>
<dbReference type="SUPFAM" id="SSF48264">
    <property type="entry name" value="Cytochrome P450"/>
    <property type="match status" value="1"/>
</dbReference>
<comment type="similarity">
    <text evidence="12">Belongs to the cytochrome P450 family.</text>
</comment>
<evidence type="ECO:0000313" key="13">
    <source>
        <dbReference type="EMBL" id="KAK1370578.1"/>
    </source>
</evidence>
<keyword evidence="8 11" id="KW-0408">Iron</keyword>
<evidence type="ECO:0000256" key="5">
    <source>
        <dbReference type="ARBA" id="ARBA00022723"/>
    </source>
</evidence>
<dbReference type="InterPro" id="IPR050651">
    <property type="entry name" value="Plant_Cytochrome_P450_Monoox"/>
</dbReference>
<dbReference type="InterPro" id="IPR036396">
    <property type="entry name" value="Cyt_P450_sf"/>
</dbReference>
<dbReference type="PRINTS" id="PR00463">
    <property type="entry name" value="EP450I"/>
</dbReference>
<dbReference type="GO" id="GO:0009805">
    <property type="term" value="P:coumarin biosynthetic process"/>
    <property type="evidence" value="ECO:0007669"/>
    <property type="project" value="UniProtKB-ARBA"/>
</dbReference>
<keyword evidence="10" id="KW-0472">Membrane</keyword>
<evidence type="ECO:0000256" key="2">
    <source>
        <dbReference type="ARBA" id="ARBA00004370"/>
    </source>
</evidence>
<keyword evidence="4" id="KW-0812">Transmembrane</keyword>
<gene>
    <name evidence="13" type="ORF">POM88_036670</name>
</gene>
<dbReference type="Pfam" id="PF00067">
    <property type="entry name" value="p450"/>
    <property type="match status" value="1"/>
</dbReference>
<dbReference type="GO" id="GO:0004497">
    <property type="term" value="F:monooxygenase activity"/>
    <property type="evidence" value="ECO:0007669"/>
    <property type="project" value="UniProtKB-KW"/>
</dbReference>
<dbReference type="PANTHER" id="PTHR47947:SF26">
    <property type="entry name" value="CYTOCHROME P450"/>
    <property type="match status" value="1"/>
</dbReference>
<name>A0AAD8MFX1_9APIA</name>
<evidence type="ECO:0000256" key="9">
    <source>
        <dbReference type="ARBA" id="ARBA00023033"/>
    </source>
</evidence>
<reference evidence="13" key="1">
    <citation type="submission" date="2023-02" db="EMBL/GenBank/DDBJ databases">
        <title>Genome of toxic invasive species Heracleum sosnowskyi carries increased number of genes despite the absence of recent whole-genome duplications.</title>
        <authorList>
            <person name="Schelkunov M."/>
            <person name="Shtratnikova V."/>
            <person name="Makarenko M."/>
            <person name="Klepikova A."/>
            <person name="Omelchenko D."/>
            <person name="Novikova G."/>
            <person name="Obukhova E."/>
            <person name="Bogdanov V."/>
            <person name="Penin A."/>
            <person name="Logacheva M."/>
        </authorList>
    </citation>
    <scope>NUCLEOTIDE SEQUENCE</scope>
    <source>
        <strain evidence="13">Hsosn_3</strain>
        <tissue evidence="13">Leaf</tissue>
    </source>
</reference>
<comment type="caution">
    <text evidence="13">The sequence shown here is derived from an EMBL/GenBank/DDBJ whole genome shotgun (WGS) entry which is preliminary data.</text>
</comment>
<dbReference type="Gene3D" id="1.10.630.10">
    <property type="entry name" value="Cytochrome P450"/>
    <property type="match status" value="1"/>
</dbReference>
<keyword evidence="3 11" id="KW-0349">Heme</keyword>
<reference evidence="13" key="2">
    <citation type="submission" date="2023-05" db="EMBL/GenBank/DDBJ databases">
        <authorList>
            <person name="Schelkunov M.I."/>
        </authorList>
    </citation>
    <scope>NUCLEOTIDE SEQUENCE</scope>
    <source>
        <strain evidence="13">Hsosn_3</strain>
        <tissue evidence="13">Leaf</tissue>
    </source>
</reference>
<dbReference type="InterPro" id="IPR017972">
    <property type="entry name" value="Cyt_P450_CS"/>
</dbReference>
<evidence type="ECO:0000256" key="4">
    <source>
        <dbReference type="ARBA" id="ARBA00022692"/>
    </source>
</evidence>